<dbReference type="RefSeq" id="WP_195003899.1">
    <property type="nucleotide sequence ID" value="NZ_JADLQN010000004.1"/>
</dbReference>
<dbReference type="EMBL" id="JADLQN010000004">
    <property type="protein sequence ID" value="MBF6357064.1"/>
    <property type="molecule type" value="Genomic_DNA"/>
</dbReference>
<evidence type="ECO:0000313" key="2">
    <source>
        <dbReference type="EMBL" id="MBF6357064.1"/>
    </source>
</evidence>
<keyword evidence="3" id="KW-1185">Reference proteome</keyword>
<keyword evidence="1" id="KW-1133">Transmembrane helix</keyword>
<dbReference type="Pfam" id="PF09604">
    <property type="entry name" value="Potass_KdpF"/>
    <property type="match status" value="1"/>
</dbReference>
<feature type="transmembrane region" description="Helical" evidence="1">
    <location>
        <begin position="6"/>
        <end position="27"/>
    </location>
</feature>
<protein>
    <submittedName>
        <fullName evidence="2">K(+)-transporting ATPase subunit F</fullName>
    </submittedName>
</protein>
<name>A0ABS0DF65_9NOCA</name>
<organism evidence="2 3">
    <name type="scientific">Nocardia higoensis</name>
    <dbReference type="NCBI Taxonomy" id="228599"/>
    <lineage>
        <taxon>Bacteria</taxon>
        <taxon>Bacillati</taxon>
        <taxon>Actinomycetota</taxon>
        <taxon>Actinomycetes</taxon>
        <taxon>Mycobacteriales</taxon>
        <taxon>Nocardiaceae</taxon>
        <taxon>Nocardia</taxon>
    </lineage>
</organism>
<evidence type="ECO:0000256" key="1">
    <source>
        <dbReference type="SAM" id="Phobius"/>
    </source>
</evidence>
<reference evidence="2 3" key="1">
    <citation type="submission" date="2020-10" db="EMBL/GenBank/DDBJ databases">
        <title>Identification of Nocardia species via Next-generation sequencing and recognition of intraspecies genetic diversity.</title>
        <authorList>
            <person name="Li P."/>
            <person name="Li P."/>
            <person name="Lu B."/>
        </authorList>
    </citation>
    <scope>NUCLEOTIDE SEQUENCE [LARGE SCALE GENOMIC DNA]</scope>
    <source>
        <strain evidence="2 3">BJ06-0143</strain>
    </source>
</reference>
<accession>A0ABS0DF65</accession>
<comment type="caution">
    <text evidence="2">The sequence shown here is derived from an EMBL/GenBank/DDBJ whole genome shotgun (WGS) entry which is preliminary data.</text>
</comment>
<gene>
    <name evidence="2" type="primary">kdpF</name>
    <name evidence="2" type="ORF">IU449_21375</name>
</gene>
<keyword evidence="1" id="KW-0812">Transmembrane</keyword>
<dbReference type="InterPro" id="IPR011726">
    <property type="entry name" value="KdpF"/>
</dbReference>
<evidence type="ECO:0000313" key="3">
    <source>
        <dbReference type="Proteomes" id="UP000707731"/>
    </source>
</evidence>
<dbReference type="NCBIfam" id="TIGR02115">
    <property type="entry name" value="potass_kdpF"/>
    <property type="match status" value="1"/>
</dbReference>
<keyword evidence="1" id="KW-0472">Membrane</keyword>
<dbReference type="Proteomes" id="UP000707731">
    <property type="component" value="Unassembled WGS sequence"/>
</dbReference>
<sequence length="32" mass="3432">MTWAGVTSVALVLIGLGLVVYLLTALLDPERF</sequence>
<proteinExistence type="predicted"/>